<dbReference type="PANTHER" id="PTHR45896">
    <property type="entry name" value="N-ALPHA-ACETYLTRANSFERASE 30"/>
    <property type="match status" value="1"/>
</dbReference>
<evidence type="ECO:0000313" key="5">
    <source>
        <dbReference type="EMBL" id="MFD1411839.1"/>
    </source>
</evidence>
<dbReference type="RefSeq" id="WP_164509229.1">
    <property type="nucleotide sequence ID" value="NZ_JBHTOH010000088.1"/>
</dbReference>
<name>A0ABW4BNL6_9LACO</name>
<dbReference type="InterPro" id="IPR016181">
    <property type="entry name" value="Acyl_CoA_acyltransferase"/>
</dbReference>
<sequence length="164" mass="19231">MKYPYLFTLAGHDYYLRPLVAGDLDQVLVVERELYAGMLPWSRWVFLNEINHQSQRLYWGLFTPDDQLIGYIGCWLKFRESHITNLAIAKDWQGRGLGRFLMKKMIVVAQAHQCQIVTLEARTDNLPALNLYHQLGFIDQKVRVNYYDYDHSDAVSMCLSLNKK</sequence>
<reference evidence="6" key="1">
    <citation type="journal article" date="2019" name="Int. J. Syst. Evol. Microbiol.">
        <title>The Global Catalogue of Microorganisms (GCM) 10K type strain sequencing project: providing services to taxonomists for standard genome sequencing and annotation.</title>
        <authorList>
            <consortium name="The Broad Institute Genomics Platform"/>
            <consortium name="The Broad Institute Genome Sequencing Center for Infectious Disease"/>
            <person name="Wu L."/>
            <person name="Ma J."/>
        </authorList>
    </citation>
    <scope>NUCLEOTIDE SEQUENCE [LARGE SCALE GENOMIC DNA]</scope>
    <source>
        <strain evidence="6">CCM 8937</strain>
    </source>
</reference>
<evidence type="ECO:0000259" key="4">
    <source>
        <dbReference type="PROSITE" id="PS51186"/>
    </source>
</evidence>
<dbReference type="PANTHER" id="PTHR45896:SF1">
    <property type="entry name" value="N-ALPHA-ACETYLTRANSFERASE 30"/>
    <property type="match status" value="1"/>
</dbReference>
<accession>A0ABW4BNL6</accession>
<evidence type="ECO:0000256" key="2">
    <source>
        <dbReference type="ARBA" id="ARBA00023315"/>
    </source>
</evidence>
<proteinExistence type="inferred from homology"/>
<dbReference type="Proteomes" id="UP001597191">
    <property type="component" value="Unassembled WGS sequence"/>
</dbReference>
<evidence type="ECO:0000256" key="3">
    <source>
        <dbReference type="ARBA" id="ARBA00024025"/>
    </source>
</evidence>
<dbReference type="NCBIfam" id="TIGR01575">
    <property type="entry name" value="rimI"/>
    <property type="match status" value="1"/>
</dbReference>
<keyword evidence="1 5" id="KW-0808">Transferase</keyword>
<dbReference type="EMBL" id="JBHTOH010000088">
    <property type="protein sequence ID" value="MFD1411839.1"/>
    <property type="molecule type" value="Genomic_DNA"/>
</dbReference>
<dbReference type="PROSITE" id="PS51186">
    <property type="entry name" value="GNAT"/>
    <property type="match status" value="1"/>
</dbReference>
<organism evidence="5 6">
    <name type="scientific">Lapidilactobacillus gannanensis</name>
    <dbReference type="NCBI Taxonomy" id="2486002"/>
    <lineage>
        <taxon>Bacteria</taxon>
        <taxon>Bacillati</taxon>
        <taxon>Bacillota</taxon>
        <taxon>Bacilli</taxon>
        <taxon>Lactobacillales</taxon>
        <taxon>Lactobacillaceae</taxon>
        <taxon>Lapidilactobacillus</taxon>
    </lineage>
</organism>
<comment type="similarity">
    <text evidence="3">Belongs to the acetyltransferase family. MAK3 subfamily.</text>
</comment>
<keyword evidence="2 5" id="KW-0012">Acyltransferase</keyword>
<gene>
    <name evidence="5" type="primary">rimI</name>
    <name evidence="5" type="ORF">ACFQ4R_09610</name>
</gene>
<keyword evidence="5" id="KW-0687">Ribonucleoprotein</keyword>
<dbReference type="Gene3D" id="3.40.630.30">
    <property type="match status" value="1"/>
</dbReference>
<evidence type="ECO:0000313" key="6">
    <source>
        <dbReference type="Proteomes" id="UP001597191"/>
    </source>
</evidence>
<dbReference type="Pfam" id="PF00583">
    <property type="entry name" value="Acetyltransf_1"/>
    <property type="match status" value="1"/>
</dbReference>
<keyword evidence="5" id="KW-0689">Ribosomal protein</keyword>
<dbReference type="EC" id="2.3.1.266" evidence="5"/>
<keyword evidence="6" id="KW-1185">Reference proteome</keyword>
<feature type="domain" description="N-acetyltransferase" evidence="4">
    <location>
        <begin position="14"/>
        <end position="162"/>
    </location>
</feature>
<comment type="caution">
    <text evidence="5">The sequence shown here is derived from an EMBL/GenBank/DDBJ whole genome shotgun (WGS) entry which is preliminary data.</text>
</comment>
<dbReference type="InterPro" id="IPR006464">
    <property type="entry name" value="AcTrfase_RimI/Ard1"/>
</dbReference>
<dbReference type="GO" id="GO:0005840">
    <property type="term" value="C:ribosome"/>
    <property type="evidence" value="ECO:0007669"/>
    <property type="project" value="UniProtKB-KW"/>
</dbReference>
<protein>
    <submittedName>
        <fullName evidence="5">Ribosomal protein S18-alanine N-acetyltransferase</fullName>
        <ecNumber evidence="5">2.3.1.266</ecNumber>
    </submittedName>
</protein>
<dbReference type="InterPro" id="IPR000182">
    <property type="entry name" value="GNAT_dom"/>
</dbReference>
<dbReference type="SUPFAM" id="SSF55729">
    <property type="entry name" value="Acyl-CoA N-acyltransferases (Nat)"/>
    <property type="match status" value="1"/>
</dbReference>
<dbReference type="CDD" id="cd04301">
    <property type="entry name" value="NAT_SF"/>
    <property type="match status" value="1"/>
</dbReference>
<dbReference type="InterPro" id="IPR044542">
    <property type="entry name" value="NAA30-like"/>
</dbReference>
<evidence type="ECO:0000256" key="1">
    <source>
        <dbReference type="ARBA" id="ARBA00022679"/>
    </source>
</evidence>
<dbReference type="GO" id="GO:0008999">
    <property type="term" value="F:protein-N-terminal-alanine acetyltransferase activity"/>
    <property type="evidence" value="ECO:0007669"/>
    <property type="project" value="UniProtKB-EC"/>
</dbReference>